<feature type="compositionally biased region" description="Low complexity" evidence="1">
    <location>
        <begin position="40"/>
        <end position="62"/>
    </location>
</feature>
<evidence type="ECO:0000313" key="3">
    <source>
        <dbReference type="Proteomes" id="UP001176059"/>
    </source>
</evidence>
<comment type="caution">
    <text evidence="2">The sequence shown here is derived from an EMBL/GenBank/DDBJ whole genome shotgun (WGS) entry which is preliminary data.</text>
</comment>
<evidence type="ECO:0000256" key="1">
    <source>
        <dbReference type="SAM" id="MobiDB-lite"/>
    </source>
</evidence>
<reference evidence="2" key="1">
    <citation type="submission" date="2022-08" db="EMBL/GenBank/DDBJ databases">
        <authorList>
            <consortium name="DOE Joint Genome Institute"/>
            <person name="Min B."/>
            <person name="Sierra-Patev S."/>
            <person name="Naranjo-Ortiz M."/>
            <person name="Looney B."/>
            <person name="Konkel Z."/>
            <person name="Slot J.C."/>
            <person name="Sakamoto Y."/>
            <person name="Steenwyk J.L."/>
            <person name="Rokas A."/>
            <person name="Carro J."/>
            <person name="Camarero S."/>
            <person name="Ferreira P."/>
            <person name="Molpeceres G."/>
            <person name="Ruiz-duenas F.J."/>
            <person name="Serrano A."/>
            <person name="Henrissat B."/>
            <person name="Drula E."/>
            <person name="Hughes K.W."/>
            <person name="Mata J.L."/>
            <person name="Ishikawa N.K."/>
            <person name="Vargas-Isla R."/>
            <person name="Ushijima S."/>
            <person name="Smith C.A."/>
            <person name="Ahrendt S."/>
            <person name="Andreopoulos W."/>
            <person name="He G."/>
            <person name="LaButti K."/>
            <person name="Lipzen A."/>
            <person name="Ng V."/>
            <person name="Riley R."/>
            <person name="Sandor L."/>
            <person name="Barry K."/>
            <person name="Martinez A.T."/>
            <person name="Xiao Y."/>
            <person name="Gibbons J.G."/>
            <person name="Terashima K."/>
            <person name="Hibbett D.S."/>
            <person name="Grigoriev I.V."/>
        </authorList>
    </citation>
    <scope>NUCLEOTIDE SEQUENCE</scope>
    <source>
        <strain evidence="2">ET3784</strain>
    </source>
</reference>
<dbReference type="EMBL" id="JANVFO010000112">
    <property type="protein sequence ID" value="KAJ3712095.1"/>
    <property type="molecule type" value="Genomic_DNA"/>
</dbReference>
<feature type="region of interest" description="Disordered" evidence="1">
    <location>
        <begin position="39"/>
        <end position="71"/>
    </location>
</feature>
<reference evidence="2" key="2">
    <citation type="journal article" date="2023" name="Proc. Natl. Acad. Sci. U.S.A.">
        <title>A global phylogenomic analysis of the shiitake genus Lentinula.</title>
        <authorList>
            <person name="Sierra-Patev S."/>
            <person name="Min B."/>
            <person name="Naranjo-Ortiz M."/>
            <person name="Looney B."/>
            <person name="Konkel Z."/>
            <person name="Slot J.C."/>
            <person name="Sakamoto Y."/>
            <person name="Steenwyk J.L."/>
            <person name="Rokas A."/>
            <person name="Carro J."/>
            <person name="Camarero S."/>
            <person name="Ferreira P."/>
            <person name="Molpeceres G."/>
            <person name="Ruiz-Duenas F.J."/>
            <person name="Serrano A."/>
            <person name="Henrissat B."/>
            <person name="Drula E."/>
            <person name="Hughes K.W."/>
            <person name="Mata J.L."/>
            <person name="Ishikawa N.K."/>
            <person name="Vargas-Isla R."/>
            <person name="Ushijima S."/>
            <person name="Smith C.A."/>
            <person name="Donoghue J."/>
            <person name="Ahrendt S."/>
            <person name="Andreopoulos W."/>
            <person name="He G."/>
            <person name="LaButti K."/>
            <person name="Lipzen A."/>
            <person name="Ng V."/>
            <person name="Riley R."/>
            <person name="Sandor L."/>
            <person name="Barry K."/>
            <person name="Martinez A.T."/>
            <person name="Xiao Y."/>
            <person name="Gibbons J.G."/>
            <person name="Terashima K."/>
            <person name="Grigoriev I.V."/>
            <person name="Hibbett D."/>
        </authorList>
    </citation>
    <scope>NUCLEOTIDE SEQUENCE</scope>
    <source>
        <strain evidence="2">ET3784</strain>
    </source>
</reference>
<dbReference type="Proteomes" id="UP001176059">
    <property type="component" value="Unassembled WGS sequence"/>
</dbReference>
<name>A0AA38J9H5_9AGAR</name>
<protein>
    <submittedName>
        <fullName evidence="2">Uncharacterized protein</fullName>
    </submittedName>
</protein>
<evidence type="ECO:0000313" key="2">
    <source>
        <dbReference type="EMBL" id="KAJ3712095.1"/>
    </source>
</evidence>
<dbReference type="AlphaFoldDB" id="A0AA38J9H5"/>
<keyword evidence="3" id="KW-1185">Reference proteome</keyword>
<proteinExistence type="predicted"/>
<organism evidence="2 3">
    <name type="scientific">Lentinula guzmanii</name>
    <dbReference type="NCBI Taxonomy" id="2804957"/>
    <lineage>
        <taxon>Eukaryota</taxon>
        <taxon>Fungi</taxon>
        <taxon>Dikarya</taxon>
        <taxon>Basidiomycota</taxon>
        <taxon>Agaricomycotina</taxon>
        <taxon>Agaricomycetes</taxon>
        <taxon>Agaricomycetidae</taxon>
        <taxon>Agaricales</taxon>
        <taxon>Marasmiineae</taxon>
        <taxon>Omphalotaceae</taxon>
        <taxon>Lentinula</taxon>
    </lineage>
</organism>
<accession>A0AA38J9H5</accession>
<sequence length="370" mass="42370">MPNNNHLSPEDIDRFRCQAPRAGYWLGVLLTHPVIHDNQQHPQAQQNPPAPYHPQAQQNPPALYYPPAPPHMNPPPKFYPAQAQPLPAMPVFPQANPPVPYAPPPHTHVQPQYAPPVYQQHPPYYAQSRYYQTIANPANVTQYTVSVPLNTGTVGGIVRRTKLRLPTNLAFNDFFSRICARMDLDPVSACIGYKIVPGQRARDKPYQISNEGEYRAAITNVVDRIDRARTREVFMEILNLDPPRRAVEARGMKRTNQVNDETLNTNLNFNKQLQELREHLQCQKHRGRHCYIDPITADHRELDIATQTRWAKLIFLNQASLERPPNNLIFDHKHTKRARVSQNSSSTDVPPISCTLIPRRRTRFRSDAAM</sequence>
<gene>
    <name evidence="2" type="ORF">DFJ43DRAFT_1161566</name>
</gene>